<proteinExistence type="predicted"/>
<reference evidence="2 3" key="1">
    <citation type="journal article" date="2016" name="Nat. Commun.">
        <title>Thousands of microbial genomes shed light on interconnected biogeochemical processes in an aquifer system.</title>
        <authorList>
            <person name="Anantharaman K."/>
            <person name="Brown C.T."/>
            <person name="Hug L.A."/>
            <person name="Sharon I."/>
            <person name="Castelle C.J."/>
            <person name="Probst A.J."/>
            <person name="Thomas B.C."/>
            <person name="Singh A."/>
            <person name="Wilkins M.J."/>
            <person name="Karaoz U."/>
            <person name="Brodie E.L."/>
            <person name="Williams K.H."/>
            <person name="Hubbard S.S."/>
            <person name="Banfield J.F."/>
        </authorList>
    </citation>
    <scope>NUCLEOTIDE SEQUENCE [LARGE SCALE GENOMIC DNA]</scope>
</reference>
<dbReference type="GO" id="GO:0005975">
    <property type="term" value="P:carbohydrate metabolic process"/>
    <property type="evidence" value="ECO:0007669"/>
    <property type="project" value="InterPro"/>
</dbReference>
<comment type="caution">
    <text evidence="2">The sequence shown here is derived from an EMBL/GenBank/DDBJ whole genome shotgun (WGS) entry which is preliminary data.</text>
</comment>
<dbReference type="Proteomes" id="UP000178558">
    <property type="component" value="Unassembled WGS sequence"/>
</dbReference>
<accession>A0A1F7J5E2</accession>
<gene>
    <name evidence="2" type="ORF">A3B50_00960</name>
</gene>
<dbReference type="SUPFAM" id="SSF88713">
    <property type="entry name" value="Glycoside hydrolase/deacetylase"/>
    <property type="match status" value="1"/>
</dbReference>
<dbReference type="Gene3D" id="3.20.20.370">
    <property type="entry name" value="Glycoside hydrolase/deacetylase"/>
    <property type="match status" value="1"/>
</dbReference>
<dbReference type="AlphaFoldDB" id="A0A1F7J5E2"/>
<name>A0A1F7J5E2_9BACT</name>
<organism evidence="2 3">
    <name type="scientific">Candidatus Roizmanbacteria bacterium RIFCSPLOWO2_01_FULL_40_42</name>
    <dbReference type="NCBI Taxonomy" id="1802066"/>
    <lineage>
        <taxon>Bacteria</taxon>
        <taxon>Candidatus Roizmaniibacteriota</taxon>
    </lineage>
</organism>
<dbReference type="PANTHER" id="PTHR47561">
    <property type="entry name" value="POLYSACCHARIDE DEACETYLASE FAMILY PROTEIN (AFU_ORTHOLOGUE AFUA_6G05030)"/>
    <property type="match status" value="1"/>
</dbReference>
<evidence type="ECO:0000313" key="2">
    <source>
        <dbReference type="EMBL" id="OGK50831.1"/>
    </source>
</evidence>
<evidence type="ECO:0000313" key="3">
    <source>
        <dbReference type="Proteomes" id="UP000178558"/>
    </source>
</evidence>
<dbReference type="InterPro" id="IPR011330">
    <property type="entry name" value="Glyco_hydro/deAcase_b/a-brl"/>
</dbReference>
<dbReference type="EMBL" id="MGAQ01000010">
    <property type="protein sequence ID" value="OGK50831.1"/>
    <property type="molecule type" value="Genomic_DNA"/>
</dbReference>
<feature type="domain" description="NodB homology" evidence="1">
    <location>
        <begin position="34"/>
        <end position="137"/>
    </location>
</feature>
<protein>
    <recommendedName>
        <fullName evidence="1">NodB homology domain-containing protein</fullName>
    </recommendedName>
</protein>
<dbReference type="GO" id="GO:0016810">
    <property type="term" value="F:hydrolase activity, acting on carbon-nitrogen (but not peptide) bonds"/>
    <property type="evidence" value="ECO:0007669"/>
    <property type="project" value="InterPro"/>
</dbReference>
<dbReference type="Pfam" id="PF01522">
    <property type="entry name" value="Polysacc_deac_1"/>
    <property type="match status" value="1"/>
</dbReference>
<sequence>MVNYLSVDLESWASPNLPEFVNLPSKKKKALDKGHIKKSALAILEILKKSNIKITFFVVGQLYEWYPEVVEKIATDGHEIAYHTHAHDVLEDKTTLVRSINLSKKFLQRYKPIGFRAPRIYMDTSHLHVLKKYGFKYDSSTYGPFSEKRKIDGVYEFPVSAIGKIPIGSGYFIGLLGKNVNLLYRTVNKKNVPVISFIHNWQVVRAHKPTFPTTLHIITHPYYLPYLTDCFRSFEYLLKKLSIAPMKNLLK</sequence>
<dbReference type="InterPro" id="IPR002509">
    <property type="entry name" value="NODB_dom"/>
</dbReference>
<dbReference type="PANTHER" id="PTHR47561:SF1">
    <property type="entry name" value="POLYSACCHARIDE DEACETYLASE FAMILY PROTEIN (AFU_ORTHOLOGUE AFUA_6G05030)"/>
    <property type="match status" value="1"/>
</dbReference>
<evidence type="ECO:0000259" key="1">
    <source>
        <dbReference type="Pfam" id="PF01522"/>
    </source>
</evidence>